<name>A0ABD2ITN3_HETSC</name>
<gene>
    <name evidence="3" type="ORF">niasHS_011149</name>
</gene>
<reference evidence="3 4" key="1">
    <citation type="submission" date="2024-10" db="EMBL/GenBank/DDBJ databases">
        <authorList>
            <person name="Kim D."/>
        </authorList>
    </citation>
    <scope>NUCLEOTIDE SEQUENCE [LARGE SCALE GENOMIC DNA]</scope>
    <source>
        <strain evidence="3">Taebaek</strain>
    </source>
</reference>
<accession>A0ABD2ITN3</accession>
<organism evidence="3 4">
    <name type="scientific">Heterodera schachtii</name>
    <name type="common">Sugarbeet cyst nematode worm</name>
    <name type="synonym">Tylenchus schachtii</name>
    <dbReference type="NCBI Taxonomy" id="97005"/>
    <lineage>
        <taxon>Eukaryota</taxon>
        <taxon>Metazoa</taxon>
        <taxon>Ecdysozoa</taxon>
        <taxon>Nematoda</taxon>
        <taxon>Chromadorea</taxon>
        <taxon>Rhabditida</taxon>
        <taxon>Tylenchina</taxon>
        <taxon>Tylenchomorpha</taxon>
        <taxon>Tylenchoidea</taxon>
        <taxon>Heteroderidae</taxon>
        <taxon>Heteroderinae</taxon>
        <taxon>Heterodera</taxon>
    </lineage>
</organism>
<dbReference type="InterPro" id="IPR018797">
    <property type="entry name" value="FAM98"/>
</dbReference>
<proteinExistence type="inferred from homology"/>
<comment type="similarity">
    <text evidence="1">Belongs to the FAM98 family.</text>
</comment>
<keyword evidence="4" id="KW-1185">Reference proteome</keyword>
<evidence type="ECO:0000256" key="1">
    <source>
        <dbReference type="ARBA" id="ARBA00007218"/>
    </source>
</evidence>
<dbReference type="Proteomes" id="UP001620645">
    <property type="component" value="Unassembled WGS sequence"/>
</dbReference>
<dbReference type="PANTHER" id="PTHR31353">
    <property type="entry name" value="FAM98"/>
    <property type="match status" value="1"/>
</dbReference>
<dbReference type="Pfam" id="PF10239">
    <property type="entry name" value="DUF2465"/>
    <property type="match status" value="1"/>
</dbReference>
<protein>
    <recommendedName>
        <fullName evidence="5">Protein FAM98A</fullName>
    </recommendedName>
</protein>
<evidence type="ECO:0000313" key="4">
    <source>
        <dbReference type="Proteomes" id="UP001620645"/>
    </source>
</evidence>
<dbReference type="PANTHER" id="PTHR31353:SF1">
    <property type="entry name" value="PROTEIN FAM98B"/>
    <property type="match status" value="1"/>
</dbReference>
<dbReference type="AlphaFoldDB" id="A0ABD2ITN3"/>
<evidence type="ECO:0000256" key="2">
    <source>
        <dbReference type="SAM" id="MobiDB-lite"/>
    </source>
</evidence>
<feature type="compositionally biased region" description="Low complexity" evidence="2">
    <location>
        <begin position="194"/>
        <end position="205"/>
    </location>
</feature>
<sequence length="263" mass="28829">MEVDHQSLDSICENILSISRHLDLPLADNVDNAHLALFKTKLTEFAKESKKQKAIPSLLLPSNLSLNDNEWAKFGQYVDLMNADYAERALLLKRRAEVTIDSFLWSDRVKQIEDKIRQVLEVGGFTNVHFDPVHADDVLAANLDLLYVTKTSDAQLRRGKRTFVTDHRVKADIVPDRGGRTEQMQPMQRETFHQQETQRQQQQQFRGGGGGGGAGRGGGGGWKDGNRVQPTGAAGGGGGGGWQSGGYARGGGGRGSGKRGRYN</sequence>
<feature type="compositionally biased region" description="Gly residues" evidence="2">
    <location>
        <begin position="206"/>
        <end position="223"/>
    </location>
</feature>
<comment type="caution">
    <text evidence="3">The sequence shown here is derived from an EMBL/GenBank/DDBJ whole genome shotgun (WGS) entry which is preliminary data.</text>
</comment>
<dbReference type="EMBL" id="JBICCN010000254">
    <property type="protein sequence ID" value="KAL3083347.1"/>
    <property type="molecule type" value="Genomic_DNA"/>
</dbReference>
<evidence type="ECO:0008006" key="5">
    <source>
        <dbReference type="Google" id="ProtNLM"/>
    </source>
</evidence>
<feature type="compositionally biased region" description="Gly residues" evidence="2">
    <location>
        <begin position="233"/>
        <end position="255"/>
    </location>
</feature>
<evidence type="ECO:0000313" key="3">
    <source>
        <dbReference type="EMBL" id="KAL3083347.1"/>
    </source>
</evidence>
<feature type="region of interest" description="Disordered" evidence="2">
    <location>
        <begin position="188"/>
        <end position="263"/>
    </location>
</feature>